<dbReference type="Gene3D" id="1.20.1270.60">
    <property type="entry name" value="Arfaptin homology (AH) domain/BAR domain"/>
    <property type="match status" value="1"/>
</dbReference>
<feature type="domain" description="PX" evidence="3">
    <location>
        <begin position="85"/>
        <end position="197"/>
    </location>
</feature>
<dbReference type="InterPro" id="IPR036871">
    <property type="entry name" value="PX_dom_sf"/>
</dbReference>
<comment type="similarity">
    <text evidence="1">Belongs to the VPS17 family.</text>
</comment>
<dbReference type="SUPFAM" id="SSF64268">
    <property type="entry name" value="PX domain"/>
    <property type="match status" value="1"/>
</dbReference>
<dbReference type="GO" id="GO:0140318">
    <property type="term" value="F:protein transporter activity"/>
    <property type="evidence" value="ECO:0007669"/>
    <property type="project" value="EnsemblFungi"/>
</dbReference>
<dbReference type="GO" id="GO:0005829">
    <property type="term" value="C:cytosol"/>
    <property type="evidence" value="ECO:0007669"/>
    <property type="project" value="GOC"/>
</dbReference>
<feature type="compositionally biased region" description="Acidic residues" evidence="2">
    <location>
        <begin position="497"/>
        <end position="517"/>
    </location>
</feature>
<dbReference type="InterPro" id="IPR037907">
    <property type="entry name" value="Vps17_PX"/>
</dbReference>
<dbReference type="GO" id="GO:0042147">
    <property type="term" value="P:retrograde transport, endosome to Golgi"/>
    <property type="evidence" value="ECO:0007669"/>
    <property type="project" value="EnsemblFungi"/>
</dbReference>
<name>A0A1E3PAF1_WICAA</name>
<dbReference type="InterPro" id="IPR014461">
    <property type="entry name" value="Retromer_complex_Vps17"/>
</dbReference>
<dbReference type="InterPro" id="IPR053055">
    <property type="entry name" value="VPS17"/>
</dbReference>
<dbReference type="GO" id="GO:0032266">
    <property type="term" value="F:phosphatidylinositol-3-phosphate binding"/>
    <property type="evidence" value="ECO:0007669"/>
    <property type="project" value="EnsemblFungi"/>
</dbReference>
<accession>A0A1E3PAF1</accession>
<dbReference type="STRING" id="683960.A0A1E3PAF1"/>
<dbReference type="AlphaFoldDB" id="A0A1E3PAF1"/>
<organism evidence="4 5">
    <name type="scientific">Wickerhamomyces anomalus (strain ATCC 58044 / CBS 1984 / NCYC 433 / NRRL Y-366-8)</name>
    <name type="common">Yeast</name>
    <name type="synonym">Hansenula anomala</name>
    <dbReference type="NCBI Taxonomy" id="683960"/>
    <lineage>
        <taxon>Eukaryota</taxon>
        <taxon>Fungi</taxon>
        <taxon>Dikarya</taxon>
        <taxon>Ascomycota</taxon>
        <taxon>Saccharomycotina</taxon>
        <taxon>Saccharomycetes</taxon>
        <taxon>Phaffomycetales</taxon>
        <taxon>Wickerhamomycetaceae</taxon>
        <taxon>Wickerhamomyces</taxon>
    </lineage>
</organism>
<dbReference type="CDD" id="cd06891">
    <property type="entry name" value="PX_Vps17p"/>
    <property type="match status" value="1"/>
</dbReference>
<dbReference type="PANTHER" id="PTHR47433">
    <property type="entry name" value="VACUOLAR PROTEIN SORTING-ASSOCIATED PROTEIN 17"/>
    <property type="match status" value="1"/>
</dbReference>
<dbReference type="PIRSF" id="PIRSF011791">
    <property type="entry name" value="Vps17"/>
    <property type="match status" value="1"/>
</dbReference>
<keyword evidence="1" id="KW-0653">Protein transport</keyword>
<dbReference type="InterPro" id="IPR027267">
    <property type="entry name" value="AH/BAR_dom_sf"/>
</dbReference>
<evidence type="ECO:0000256" key="1">
    <source>
        <dbReference type="PIRNR" id="PIRNR011791"/>
    </source>
</evidence>
<dbReference type="SMART" id="SM00312">
    <property type="entry name" value="PX"/>
    <property type="match status" value="1"/>
</dbReference>
<reference evidence="4 5" key="1">
    <citation type="journal article" date="2016" name="Proc. Natl. Acad. Sci. U.S.A.">
        <title>Comparative genomics of biotechnologically important yeasts.</title>
        <authorList>
            <person name="Riley R."/>
            <person name="Haridas S."/>
            <person name="Wolfe K.H."/>
            <person name="Lopes M.R."/>
            <person name="Hittinger C.T."/>
            <person name="Goeker M."/>
            <person name="Salamov A.A."/>
            <person name="Wisecaver J.H."/>
            <person name="Long T.M."/>
            <person name="Calvey C.H."/>
            <person name="Aerts A.L."/>
            <person name="Barry K.W."/>
            <person name="Choi C."/>
            <person name="Clum A."/>
            <person name="Coughlan A.Y."/>
            <person name="Deshpande S."/>
            <person name="Douglass A.P."/>
            <person name="Hanson S.J."/>
            <person name="Klenk H.-P."/>
            <person name="LaButti K.M."/>
            <person name="Lapidus A."/>
            <person name="Lindquist E.A."/>
            <person name="Lipzen A.M."/>
            <person name="Meier-Kolthoff J.P."/>
            <person name="Ohm R.A."/>
            <person name="Otillar R.P."/>
            <person name="Pangilinan J.L."/>
            <person name="Peng Y."/>
            <person name="Rokas A."/>
            <person name="Rosa C.A."/>
            <person name="Scheuner C."/>
            <person name="Sibirny A.A."/>
            <person name="Slot J.C."/>
            <person name="Stielow J.B."/>
            <person name="Sun H."/>
            <person name="Kurtzman C.P."/>
            <person name="Blackwell M."/>
            <person name="Grigoriev I.V."/>
            <person name="Jeffries T.W."/>
        </authorList>
    </citation>
    <scope>NUCLEOTIDE SEQUENCE [LARGE SCALE GENOMIC DNA]</scope>
    <source>
        <strain evidence="5">ATCC 58044 / CBS 1984 / NCYC 433 / NRRL Y-366-8</strain>
    </source>
</reference>
<dbReference type="GeneID" id="30198568"/>
<evidence type="ECO:0000313" key="5">
    <source>
        <dbReference type="Proteomes" id="UP000094112"/>
    </source>
</evidence>
<dbReference type="GO" id="GO:0005768">
    <property type="term" value="C:endosome"/>
    <property type="evidence" value="ECO:0007669"/>
    <property type="project" value="EnsemblFungi"/>
</dbReference>
<dbReference type="RefSeq" id="XP_019041578.1">
    <property type="nucleotide sequence ID" value="XM_019181322.1"/>
</dbReference>
<dbReference type="Gene3D" id="3.30.1520.10">
    <property type="entry name" value="Phox-like domain"/>
    <property type="match status" value="1"/>
</dbReference>
<evidence type="ECO:0000259" key="3">
    <source>
        <dbReference type="SMART" id="SM00312"/>
    </source>
</evidence>
<feature type="compositionally biased region" description="Basic and acidic residues" evidence="2">
    <location>
        <begin position="480"/>
        <end position="496"/>
    </location>
</feature>
<dbReference type="EMBL" id="KV454208">
    <property type="protein sequence ID" value="ODQ62371.1"/>
    <property type="molecule type" value="Genomic_DNA"/>
</dbReference>
<dbReference type="GO" id="GO:0006886">
    <property type="term" value="P:intracellular protein transport"/>
    <property type="evidence" value="ECO:0007669"/>
    <property type="project" value="TreeGrafter"/>
</dbReference>
<feature type="compositionally biased region" description="Polar residues" evidence="2">
    <location>
        <begin position="52"/>
        <end position="61"/>
    </location>
</feature>
<comment type="function">
    <text evidence="1">Component of the membrane-associated retromer complex which is essential in endosome-to-Golgi retrograde transport.</text>
</comment>
<evidence type="ECO:0000313" key="4">
    <source>
        <dbReference type="EMBL" id="ODQ62371.1"/>
    </source>
</evidence>
<dbReference type="Proteomes" id="UP000094112">
    <property type="component" value="Unassembled WGS sequence"/>
</dbReference>
<gene>
    <name evidence="4" type="ORF">WICANDRAFT_26971</name>
</gene>
<sequence length="533" mass="61355">MSSSIPYDPDEFDNNPFSEPAPLQQDQEAEHSPYAQDEEQPESEQPEVDQPASAQEDQPTQKINAAESLVPERFDKKHDYKIVIKVQAIERVGTLSNKKENPSILFDVSTNLPHFRKKNYKGVKKSYQEFESFFKFLNGANPECFIPSLPLSSTNYGIQNEEDYRKTIFNFQTWFNRITSNPIIIRNEEFVFFIESDHNSYSPIHKSKVPASGLRRKTLKQFQPPYDEVLELAEFRPLIKSIYKTTTNIHTKLEKLSKLRKSMAVSENEMGNQIVELNVLENSHPGMQNMWKKFGKTITILGDLESVIGSLDLATLGDGLESVINDGYTIKEALTNRHLLMRDLVTAQSNTKLKHENARKLRNKRDINPIKVDEAIRSLQEATNYEEELTLKIKRITENMLIEKKEYLEYLDILIKQILKEFVIKRIEYERKKLSILEKVRLDVRLVDENGGLSRLGREKYPLKKSVHTPSQGPEGDSWSGDRKVSHFSEELLKEDQEQDAELPIEEDEQVESEEDVAIDARNAASLLGGSTF</sequence>
<comment type="subunit">
    <text evidence="1">Component of the retromer complex.</text>
</comment>
<feature type="region of interest" description="Disordered" evidence="2">
    <location>
        <begin position="463"/>
        <end position="517"/>
    </location>
</feature>
<dbReference type="Pfam" id="PF00787">
    <property type="entry name" value="PX"/>
    <property type="match status" value="1"/>
</dbReference>
<proteinExistence type="inferred from homology"/>
<dbReference type="InterPro" id="IPR001683">
    <property type="entry name" value="PX_dom"/>
</dbReference>
<feature type="compositionally biased region" description="Acidic residues" evidence="2">
    <location>
        <begin position="36"/>
        <end position="47"/>
    </location>
</feature>
<keyword evidence="5" id="KW-1185">Reference proteome</keyword>
<evidence type="ECO:0000256" key="2">
    <source>
        <dbReference type="SAM" id="MobiDB-lite"/>
    </source>
</evidence>
<dbReference type="PANTHER" id="PTHR47433:SF1">
    <property type="entry name" value="VACUOLAR PROTEIN SORTING-ASSOCIATED PROTEIN 17"/>
    <property type="match status" value="1"/>
</dbReference>
<keyword evidence="1" id="KW-0813">Transport</keyword>
<dbReference type="OrthoDB" id="9976382at2759"/>
<feature type="region of interest" description="Disordered" evidence="2">
    <location>
        <begin position="1"/>
        <end position="61"/>
    </location>
</feature>
<protein>
    <recommendedName>
        <fullName evidence="1">Vacuolar protein sorting-associated protein 17</fullName>
    </recommendedName>
</protein>
<dbReference type="GO" id="GO:0030905">
    <property type="term" value="C:retromer, tubulation complex"/>
    <property type="evidence" value="ECO:0007669"/>
    <property type="project" value="EnsemblFungi"/>
</dbReference>